<name>A0A0K6G3H7_9AGAM</name>
<dbReference type="Proteomes" id="UP000044841">
    <property type="component" value="Unassembled WGS sequence"/>
</dbReference>
<feature type="region of interest" description="Disordered" evidence="1">
    <location>
        <begin position="110"/>
        <end position="134"/>
    </location>
</feature>
<dbReference type="AlphaFoldDB" id="A0A0K6G3H7"/>
<feature type="region of interest" description="Disordered" evidence="1">
    <location>
        <begin position="366"/>
        <end position="392"/>
    </location>
</feature>
<proteinExistence type="predicted"/>
<gene>
    <name evidence="2" type="ORF">RSOLAG22IIIB_05145</name>
</gene>
<reference evidence="2 3" key="1">
    <citation type="submission" date="2015-07" db="EMBL/GenBank/DDBJ databases">
        <authorList>
            <person name="Noorani M."/>
        </authorList>
    </citation>
    <scope>NUCLEOTIDE SEQUENCE [LARGE SCALE GENOMIC DNA]</scope>
    <source>
        <strain evidence="2">BBA 69670</strain>
    </source>
</reference>
<evidence type="ECO:0000256" key="1">
    <source>
        <dbReference type="SAM" id="MobiDB-lite"/>
    </source>
</evidence>
<organism evidence="2 3">
    <name type="scientific">Rhizoctonia solani</name>
    <dbReference type="NCBI Taxonomy" id="456999"/>
    <lineage>
        <taxon>Eukaryota</taxon>
        <taxon>Fungi</taxon>
        <taxon>Dikarya</taxon>
        <taxon>Basidiomycota</taxon>
        <taxon>Agaricomycotina</taxon>
        <taxon>Agaricomycetes</taxon>
        <taxon>Cantharellales</taxon>
        <taxon>Ceratobasidiaceae</taxon>
        <taxon>Rhizoctonia</taxon>
    </lineage>
</organism>
<dbReference type="EMBL" id="CYGV01001345">
    <property type="protein sequence ID" value="CUA73080.1"/>
    <property type="molecule type" value="Genomic_DNA"/>
</dbReference>
<accession>A0A0K6G3H7</accession>
<keyword evidence="3" id="KW-1185">Reference proteome</keyword>
<protein>
    <submittedName>
        <fullName evidence="2">Uncharacterized protein</fullName>
    </submittedName>
</protein>
<dbReference type="SUPFAM" id="SSF57997">
    <property type="entry name" value="Tropomyosin"/>
    <property type="match status" value="1"/>
</dbReference>
<evidence type="ECO:0000313" key="3">
    <source>
        <dbReference type="Proteomes" id="UP000044841"/>
    </source>
</evidence>
<sequence>MDPGYYKSRAVIIYCKGAVPMGLQRLLKDFGTIYDYRTFRIQNGTSVPGRPNTGIAIFNSPNPVNVVLDASKANTDGSFWKSHSITAHPLDGNNKRIDNFFLEKVFPRLTSKSTGEPRGTNGPPQPDKRKPLRLDFEDSRCPAKRPRIETQERTVRGRLSSRYYAAATNNSVPIHNSPRTSSRTPDSPEWMRARITRLESELDSVKAARDMAVSEQEVLRTAHQTEQRARREVLSQKSALEAALSRKEAEQHRFHSDIEALLTQKNALCDDVDKLRERLAAAEDRLILAQPSSDRCMQCDVRTKTLEVELESARDQAHKLQLQKSRLEECEVNPSAHELEDARGRIKKLKSKIKELKTDLAQTREQLGSAQQSLESMERKRSSSRRKYESTKAKLGTYKARLENEQNLLMKLRDTLTPAAYHSLGATHETLGAFLSAMGLPPVSEEENAGPKEESD</sequence>
<feature type="compositionally biased region" description="Basic and acidic residues" evidence="1">
    <location>
        <begin position="376"/>
        <end position="392"/>
    </location>
</feature>
<dbReference type="Gene3D" id="1.10.287.1490">
    <property type="match status" value="1"/>
</dbReference>
<evidence type="ECO:0000313" key="2">
    <source>
        <dbReference type="EMBL" id="CUA73080.1"/>
    </source>
</evidence>